<dbReference type="Proteomes" id="UP000186914">
    <property type="component" value="Unassembled WGS sequence"/>
</dbReference>
<dbReference type="PROSITE" id="PS51318">
    <property type="entry name" value="TAT"/>
    <property type="match status" value="1"/>
</dbReference>
<proteinExistence type="predicted"/>
<keyword evidence="2" id="KW-1185">Reference proteome</keyword>
<sequence length="1027" mass="110514">MTTTPDRNTPFDSQSTACDTFPVDRRTLLKTLGLSVTTSVAGCNEILHPTGGANDEHVPFDIWKEVQIALRTSPDHLPARANHLVTKGDPEALFQFVRDEIVTYPDMVDRLSYSGDQIRWGVRGTLRGGAGTPREKAELLATLYRRAGWEADILTGDGLPDSDQVKRLLCRPVDRRFAPDIDNAQIGEWQDRLKQPKKESSAIEAIDKNGDESKHLGKRLYEQLPDEDLSPQEFDWDSGNLPIVRVVIDGTEHYADLFALNAAFGETRESIERLDEAPEASETLPVEVTLSAATADDPEEPVDLVSGSWSADELVGRQLLVQTLPGIDPFDQPTVTFQDVQTFIPALTVQGMDLNQEKMAGLSVMGDAVTRAGDQLHIEEDGTVLRNGEPFVAPDGGTGATAVSELRVSADSGRFPEIQLNVHALDDAGDPVEGLPAMAFEVEDGKDPVGVAVTANEQAPRVLILSDTSISMPSEYRNEGMEALVKTLRDKVVSEYPNAKVKQQYTSSDIWTSLGNSAGTDANLIVYATDGHVNDELTPEIETALRQGPPAVMLSVTDDLKDENLQQMASLTDGTLIAASDQTNAKDAIMDYLETLVTDLPTYVLTYGSPAPEDASGKRQVSVGITDSRANGRGSYLIPDSPALPPHFAGLYLTVTIGKQEVTRTLAGYDPVRHKNQPATQKMVDEVAGALFGNHMLAFEAAAPSFSVWFDDFLSAKLSVAELDKVLQDGDNKAVQQQKSVGIAALPPELFQLVAPLPDAVTDQSLTFQDGPRVVLHQQRPVFGADHIVRHADLLPFSGFATAADDPSEAFRLTLEQTARLAIVESALFETSTRSMLAGASLGEIGEIDREKWDDENWDKWDRLLDPYSGSDYQLLPENGAFDSVFGAFWNIDQNTGELMGILGDGSGGGTAKDGIRKQIKAIDRVVSMLNILVIGSGAAGIVTGPGALALGIVAAYGQTLARLYGAAALAIAIMDASKVNKQVDAALALLVCNVAKKITYALTGAWVIAMAENLLGLGAGNPLSCT</sequence>
<protein>
    <submittedName>
        <fullName evidence="1">Uncharacterized protein</fullName>
    </submittedName>
</protein>
<gene>
    <name evidence="1" type="ORF">SAMN05421858_4336</name>
</gene>
<accession>A0A1N7EKH2</accession>
<dbReference type="AlphaFoldDB" id="A0A1N7EKH2"/>
<evidence type="ECO:0000313" key="2">
    <source>
        <dbReference type="Proteomes" id="UP000186914"/>
    </source>
</evidence>
<reference evidence="2" key="1">
    <citation type="submission" date="2017-01" db="EMBL/GenBank/DDBJ databases">
        <authorList>
            <person name="Varghese N."/>
            <person name="Submissions S."/>
        </authorList>
    </citation>
    <scope>NUCLEOTIDE SEQUENCE [LARGE SCALE GENOMIC DNA]</scope>
    <source>
        <strain evidence="2">CGMCC 1.7737</strain>
    </source>
</reference>
<evidence type="ECO:0000313" key="1">
    <source>
        <dbReference type="EMBL" id="SIR88577.1"/>
    </source>
</evidence>
<name>A0A1N7EKH2_9EURY</name>
<organism evidence="1 2">
    <name type="scientific">Haladaptatus litoreus</name>
    <dbReference type="NCBI Taxonomy" id="553468"/>
    <lineage>
        <taxon>Archaea</taxon>
        <taxon>Methanobacteriati</taxon>
        <taxon>Methanobacteriota</taxon>
        <taxon>Stenosarchaea group</taxon>
        <taxon>Halobacteria</taxon>
        <taxon>Halobacteriales</taxon>
        <taxon>Haladaptataceae</taxon>
        <taxon>Haladaptatus</taxon>
    </lineage>
</organism>
<dbReference type="EMBL" id="FTNO01000006">
    <property type="protein sequence ID" value="SIR88577.1"/>
    <property type="molecule type" value="Genomic_DNA"/>
</dbReference>
<dbReference type="InterPro" id="IPR006311">
    <property type="entry name" value="TAT_signal"/>
</dbReference>